<keyword evidence="2" id="KW-1185">Reference proteome</keyword>
<dbReference type="AlphaFoldDB" id="A0A4C1V091"/>
<comment type="caution">
    <text evidence="1">The sequence shown here is derived from an EMBL/GenBank/DDBJ whole genome shotgun (WGS) entry which is preliminary data.</text>
</comment>
<dbReference type="EMBL" id="BGZK01000249">
    <property type="protein sequence ID" value="GBP31676.1"/>
    <property type="molecule type" value="Genomic_DNA"/>
</dbReference>
<name>A0A4C1V091_EUMVA</name>
<dbReference type="Proteomes" id="UP000299102">
    <property type="component" value="Unassembled WGS sequence"/>
</dbReference>
<proteinExistence type="predicted"/>
<evidence type="ECO:0000313" key="2">
    <source>
        <dbReference type="Proteomes" id="UP000299102"/>
    </source>
</evidence>
<organism evidence="1 2">
    <name type="scientific">Eumeta variegata</name>
    <name type="common">Bagworm moth</name>
    <name type="synonym">Eumeta japonica</name>
    <dbReference type="NCBI Taxonomy" id="151549"/>
    <lineage>
        <taxon>Eukaryota</taxon>
        <taxon>Metazoa</taxon>
        <taxon>Ecdysozoa</taxon>
        <taxon>Arthropoda</taxon>
        <taxon>Hexapoda</taxon>
        <taxon>Insecta</taxon>
        <taxon>Pterygota</taxon>
        <taxon>Neoptera</taxon>
        <taxon>Endopterygota</taxon>
        <taxon>Lepidoptera</taxon>
        <taxon>Glossata</taxon>
        <taxon>Ditrysia</taxon>
        <taxon>Tineoidea</taxon>
        <taxon>Psychidae</taxon>
        <taxon>Oiketicinae</taxon>
        <taxon>Eumeta</taxon>
    </lineage>
</organism>
<sequence length="137" mass="15047">MCGFNGLCHRVTLCLRTALDALQVKPKRLQCETFSIASVVLLLCLRTALDARHAGANVFPSQQWRCCFFSSPFIHRPVSHSVLCDIFANYSGRVWRGGENCGPSCARGPPLIEVTCRVLKIADVTTEPSAAGVRPRE</sequence>
<evidence type="ECO:0000313" key="1">
    <source>
        <dbReference type="EMBL" id="GBP31676.1"/>
    </source>
</evidence>
<gene>
    <name evidence="1" type="ORF">EVAR_84122_1</name>
</gene>
<accession>A0A4C1V091</accession>
<protein>
    <submittedName>
        <fullName evidence="1">Uncharacterized protein</fullName>
    </submittedName>
</protein>
<reference evidence="1 2" key="1">
    <citation type="journal article" date="2019" name="Commun. Biol.">
        <title>The bagworm genome reveals a unique fibroin gene that provides high tensile strength.</title>
        <authorList>
            <person name="Kono N."/>
            <person name="Nakamura H."/>
            <person name="Ohtoshi R."/>
            <person name="Tomita M."/>
            <person name="Numata K."/>
            <person name="Arakawa K."/>
        </authorList>
    </citation>
    <scope>NUCLEOTIDE SEQUENCE [LARGE SCALE GENOMIC DNA]</scope>
</reference>